<dbReference type="PROSITE" id="PS50076">
    <property type="entry name" value="DNAJ_2"/>
    <property type="match status" value="1"/>
</dbReference>
<evidence type="ECO:0000256" key="2">
    <source>
        <dbReference type="SAM" id="Phobius"/>
    </source>
</evidence>
<feature type="region of interest" description="Disordered" evidence="1">
    <location>
        <begin position="211"/>
        <end position="235"/>
    </location>
</feature>
<dbReference type="EMBL" id="LATX01001869">
    <property type="protein sequence ID" value="KTB37178.1"/>
    <property type="molecule type" value="Genomic_DNA"/>
</dbReference>
<organism evidence="4 5">
    <name type="scientific">Moniliophthora roreri</name>
    <name type="common">Frosty pod rot fungus</name>
    <name type="synonym">Monilia roreri</name>
    <dbReference type="NCBI Taxonomy" id="221103"/>
    <lineage>
        <taxon>Eukaryota</taxon>
        <taxon>Fungi</taxon>
        <taxon>Dikarya</taxon>
        <taxon>Basidiomycota</taxon>
        <taxon>Agaricomycotina</taxon>
        <taxon>Agaricomycetes</taxon>
        <taxon>Agaricomycetidae</taxon>
        <taxon>Agaricales</taxon>
        <taxon>Marasmiineae</taxon>
        <taxon>Marasmiaceae</taxon>
        <taxon>Moniliophthora</taxon>
    </lineage>
</organism>
<dbReference type="InterPro" id="IPR001623">
    <property type="entry name" value="DnaJ_domain"/>
</dbReference>
<sequence>MAIHHRWALLPTQLQQLTQIRLASTASSSTSNPFPFPEHPRPTPHEIFHLPYNASQEEIKLRYYDLVRAHHPDSSSCRLLDPQVRHARFQAITAAYDKLRRDRSAGFGLGGAFDYEYAEEVARRKHMYYKHYHARKMREEQMAPKYTYARYDWNSNPDDRWKDYAIIGFGVFAICIGVAPGLFLFPLHIHKRHEAAVFNLSQARSEAKLVGEDRMREMKSRAKELKSRDNSSKDS</sequence>
<feature type="domain" description="J" evidence="3">
    <location>
        <begin position="43"/>
        <end position="104"/>
    </location>
</feature>
<dbReference type="CDD" id="cd06257">
    <property type="entry name" value="DnaJ"/>
    <property type="match status" value="1"/>
</dbReference>
<evidence type="ECO:0000313" key="5">
    <source>
        <dbReference type="Proteomes" id="UP000054988"/>
    </source>
</evidence>
<accession>A0A0W0FLI2</accession>
<dbReference type="Gene3D" id="1.10.287.110">
    <property type="entry name" value="DnaJ domain"/>
    <property type="match status" value="1"/>
</dbReference>
<evidence type="ECO:0000259" key="3">
    <source>
        <dbReference type="PROSITE" id="PS50076"/>
    </source>
</evidence>
<dbReference type="SUPFAM" id="SSF46565">
    <property type="entry name" value="Chaperone J-domain"/>
    <property type="match status" value="1"/>
</dbReference>
<evidence type="ECO:0000313" key="4">
    <source>
        <dbReference type="EMBL" id="KTB37178.1"/>
    </source>
</evidence>
<dbReference type="Proteomes" id="UP000054988">
    <property type="component" value="Unassembled WGS sequence"/>
</dbReference>
<protein>
    <recommendedName>
        <fullName evidence="3">J domain-containing protein</fullName>
    </recommendedName>
</protein>
<dbReference type="eggNOG" id="ENOG502RB5D">
    <property type="taxonomic scope" value="Eukaryota"/>
</dbReference>
<feature type="transmembrane region" description="Helical" evidence="2">
    <location>
        <begin position="164"/>
        <end position="185"/>
    </location>
</feature>
<dbReference type="SMART" id="SM00271">
    <property type="entry name" value="DnaJ"/>
    <property type="match status" value="1"/>
</dbReference>
<keyword evidence="2" id="KW-1133">Transmembrane helix</keyword>
<gene>
    <name evidence="4" type="ORF">WG66_10348</name>
</gene>
<reference evidence="4 5" key="1">
    <citation type="submission" date="2015-12" db="EMBL/GenBank/DDBJ databases">
        <title>Draft genome sequence of Moniliophthora roreri, the causal agent of frosty pod rot of cacao.</title>
        <authorList>
            <person name="Aime M.C."/>
            <person name="Diaz-Valderrama J.R."/>
            <person name="Kijpornyongpan T."/>
            <person name="Phillips-Mora W."/>
        </authorList>
    </citation>
    <scope>NUCLEOTIDE SEQUENCE [LARGE SCALE GENOMIC DNA]</scope>
    <source>
        <strain evidence="4 5">MCA 2952</strain>
    </source>
</reference>
<name>A0A0W0FLI2_MONRR</name>
<keyword evidence="2" id="KW-0812">Transmembrane</keyword>
<dbReference type="Pfam" id="PF00226">
    <property type="entry name" value="DnaJ"/>
    <property type="match status" value="1"/>
</dbReference>
<dbReference type="AlphaFoldDB" id="A0A0W0FLI2"/>
<dbReference type="InterPro" id="IPR036869">
    <property type="entry name" value="J_dom_sf"/>
</dbReference>
<keyword evidence="2" id="KW-0472">Membrane</keyword>
<evidence type="ECO:0000256" key="1">
    <source>
        <dbReference type="SAM" id="MobiDB-lite"/>
    </source>
</evidence>
<proteinExistence type="predicted"/>
<comment type="caution">
    <text evidence="4">The sequence shown here is derived from an EMBL/GenBank/DDBJ whole genome shotgun (WGS) entry which is preliminary data.</text>
</comment>